<reference evidence="8" key="1">
    <citation type="submission" date="2016-02" db="EMBL/GenBank/DDBJ databases">
        <title>Draft genome sequence of Microdochium bolleyi, a fungal endophyte of beachgrass.</title>
        <authorList>
            <consortium name="DOE Joint Genome Institute"/>
            <person name="David A.S."/>
            <person name="May G."/>
            <person name="Haridas S."/>
            <person name="Lim J."/>
            <person name="Wang M."/>
            <person name="Labutti K."/>
            <person name="Lipzen A."/>
            <person name="Barry K."/>
            <person name="Grigoriev I.V."/>
        </authorList>
    </citation>
    <scope>NUCLEOTIDE SEQUENCE [LARGE SCALE GENOMIC DNA]</scope>
    <source>
        <strain evidence="8">J235TASD1</strain>
    </source>
</reference>
<dbReference type="EMBL" id="KQ964246">
    <property type="protein sequence ID" value="KXJ95059.1"/>
    <property type="molecule type" value="Genomic_DNA"/>
</dbReference>
<gene>
    <name evidence="7" type="ORF">Micbo1qcDRAFT_216721</name>
</gene>
<dbReference type="Proteomes" id="UP000070501">
    <property type="component" value="Unassembled WGS sequence"/>
</dbReference>
<dbReference type="PANTHER" id="PTHR42812">
    <property type="entry name" value="BETA-XYLOSIDASE"/>
    <property type="match status" value="1"/>
</dbReference>
<dbReference type="InterPro" id="IPR023296">
    <property type="entry name" value="Glyco_hydro_beta-prop_sf"/>
</dbReference>
<dbReference type="InterPro" id="IPR006710">
    <property type="entry name" value="Glyco_hydro_43"/>
</dbReference>
<dbReference type="InterPro" id="IPR013320">
    <property type="entry name" value="ConA-like_dom_sf"/>
</dbReference>
<evidence type="ECO:0000313" key="7">
    <source>
        <dbReference type="EMBL" id="KXJ95059.1"/>
    </source>
</evidence>
<comment type="similarity">
    <text evidence="1 6">Belongs to the glycosyl hydrolase 43 family.</text>
</comment>
<evidence type="ECO:0000256" key="4">
    <source>
        <dbReference type="PIRSR" id="PIRSR606710-1"/>
    </source>
</evidence>
<organism evidence="7 8">
    <name type="scientific">Microdochium bolleyi</name>
    <dbReference type="NCBI Taxonomy" id="196109"/>
    <lineage>
        <taxon>Eukaryota</taxon>
        <taxon>Fungi</taxon>
        <taxon>Dikarya</taxon>
        <taxon>Ascomycota</taxon>
        <taxon>Pezizomycotina</taxon>
        <taxon>Sordariomycetes</taxon>
        <taxon>Xylariomycetidae</taxon>
        <taxon>Xylariales</taxon>
        <taxon>Microdochiaceae</taxon>
        <taxon>Microdochium</taxon>
    </lineage>
</organism>
<evidence type="ECO:0000256" key="1">
    <source>
        <dbReference type="ARBA" id="ARBA00009865"/>
    </source>
</evidence>
<evidence type="ECO:0000256" key="2">
    <source>
        <dbReference type="ARBA" id="ARBA00022801"/>
    </source>
</evidence>
<keyword evidence="2 6" id="KW-0378">Hydrolase</keyword>
<proteinExistence type="inferred from homology"/>
<accession>A0A136JD31</accession>
<dbReference type="Gene3D" id="2.115.10.20">
    <property type="entry name" value="Glycosyl hydrolase domain, family 43"/>
    <property type="match status" value="1"/>
</dbReference>
<sequence>MAVNPIIPGFAPDPSVVKVGEWYYLVNSTFHLFPGLPIYASKDLVQWRQIGNAINRPEQLSLELTETQLFPQKPPATVLFATGGLYAPTIRHHKGRFYIVCTNVIRATETAKDATRNFIVTSDDIWSDQWSDVVYFDFKGIDPSLYFEDDRAYICGSAGKGPGTTIDLVEIDVATGEHKSPVETVWKGSGGIWPEGPHLFKHGEYYYLLIAEGGTHGGHMVTMARSREMRGLYESCPANPVLTARGTDEYIQYTGHCDAFEGDNGQWWGTCLGVRKDKDGRHTMGRETFVTPARWTDDGWLEFERVKENPTGLSRPEGASRAPTADSARHDVVYIRDADRSRYTVSEDGSEFSLKASELDLVEPRKSPTFLSKRQRLLDGKSSVTVRDVASIPADAVSKVGLAVYKDELRWFRIFLNPVAKAVQFELVNKGKELTRSAEHKLDKLDGDLFLQISYTEKEYELAFRLGQGELTTLFKTDVLDLTDPDFVGPVIGASVVGKDHVVKFSGFSVE</sequence>
<protein>
    <submittedName>
        <fullName evidence="7">Putative xylosidase/arabinosidase</fullName>
    </submittedName>
</protein>
<dbReference type="AlphaFoldDB" id="A0A136JD31"/>
<dbReference type="STRING" id="196109.A0A136JD31"/>
<dbReference type="Pfam" id="PF04616">
    <property type="entry name" value="Glyco_hydro_43"/>
    <property type="match status" value="1"/>
</dbReference>
<evidence type="ECO:0000256" key="5">
    <source>
        <dbReference type="PIRSR" id="PIRSR606710-2"/>
    </source>
</evidence>
<evidence type="ECO:0000313" key="8">
    <source>
        <dbReference type="Proteomes" id="UP000070501"/>
    </source>
</evidence>
<dbReference type="Gene3D" id="2.60.120.200">
    <property type="match status" value="1"/>
</dbReference>
<dbReference type="SUPFAM" id="SSF49899">
    <property type="entry name" value="Concanavalin A-like lectins/glucanases"/>
    <property type="match status" value="1"/>
</dbReference>
<feature type="active site" description="Proton acceptor" evidence="4">
    <location>
        <position position="13"/>
    </location>
</feature>
<evidence type="ECO:0000256" key="3">
    <source>
        <dbReference type="ARBA" id="ARBA00023295"/>
    </source>
</evidence>
<dbReference type="SUPFAM" id="SSF75005">
    <property type="entry name" value="Arabinanase/levansucrase/invertase"/>
    <property type="match status" value="1"/>
</dbReference>
<dbReference type="InParanoid" id="A0A136JD31"/>
<feature type="site" description="Important for catalytic activity, responsible for pKa modulation of the active site Glu and correct orientation of both the proton donor and substrate" evidence="5">
    <location>
        <position position="142"/>
    </location>
</feature>
<evidence type="ECO:0000256" key="6">
    <source>
        <dbReference type="RuleBase" id="RU361187"/>
    </source>
</evidence>
<feature type="active site" description="Proton donor" evidence="4">
    <location>
        <position position="195"/>
    </location>
</feature>
<keyword evidence="8" id="KW-1185">Reference proteome</keyword>
<dbReference type="GO" id="GO:0004553">
    <property type="term" value="F:hydrolase activity, hydrolyzing O-glycosyl compounds"/>
    <property type="evidence" value="ECO:0007669"/>
    <property type="project" value="InterPro"/>
</dbReference>
<dbReference type="OrthoDB" id="408373at2759"/>
<dbReference type="GO" id="GO:0005975">
    <property type="term" value="P:carbohydrate metabolic process"/>
    <property type="evidence" value="ECO:0007669"/>
    <property type="project" value="InterPro"/>
</dbReference>
<dbReference type="CDD" id="cd18617">
    <property type="entry name" value="GH43_XynB-like"/>
    <property type="match status" value="1"/>
</dbReference>
<dbReference type="PANTHER" id="PTHR42812:SF12">
    <property type="entry name" value="BETA-XYLOSIDASE-RELATED"/>
    <property type="match status" value="1"/>
</dbReference>
<dbReference type="InterPro" id="IPR051795">
    <property type="entry name" value="Glycosyl_Hydrlase_43"/>
</dbReference>
<keyword evidence="3 6" id="KW-0326">Glycosidase</keyword>
<name>A0A136JD31_9PEZI</name>